<dbReference type="InterPro" id="IPR050206">
    <property type="entry name" value="FtsK/SpoIIIE/SftA"/>
</dbReference>
<feature type="region of interest" description="Disordered" evidence="15">
    <location>
        <begin position="664"/>
        <end position="689"/>
    </location>
</feature>
<dbReference type="InterPro" id="IPR018541">
    <property type="entry name" value="Ftsk_gamma"/>
</dbReference>
<evidence type="ECO:0000256" key="10">
    <source>
        <dbReference type="ARBA" id="ARBA00023125"/>
    </source>
</evidence>
<feature type="transmembrane region" description="Helical" evidence="16">
    <location>
        <begin position="65"/>
        <end position="85"/>
    </location>
</feature>
<keyword evidence="12" id="KW-0131">Cell cycle</keyword>
<evidence type="ECO:0000256" key="12">
    <source>
        <dbReference type="ARBA" id="ARBA00023306"/>
    </source>
</evidence>
<dbReference type="InterPro" id="IPR027417">
    <property type="entry name" value="P-loop_NTPase"/>
</dbReference>
<evidence type="ECO:0000256" key="4">
    <source>
        <dbReference type="ARBA" id="ARBA00022618"/>
    </source>
</evidence>
<evidence type="ECO:0000256" key="5">
    <source>
        <dbReference type="ARBA" id="ARBA00022692"/>
    </source>
</evidence>
<dbReference type="Proteomes" id="UP000315689">
    <property type="component" value="Unassembled WGS sequence"/>
</dbReference>
<evidence type="ECO:0000256" key="3">
    <source>
        <dbReference type="ARBA" id="ARBA00022475"/>
    </source>
</evidence>
<evidence type="ECO:0000256" key="16">
    <source>
        <dbReference type="SAM" id="Phobius"/>
    </source>
</evidence>
<dbReference type="Pfam" id="PF09397">
    <property type="entry name" value="FtsK_gamma"/>
    <property type="match status" value="1"/>
</dbReference>
<dbReference type="InterPro" id="IPR002543">
    <property type="entry name" value="FtsK_dom"/>
</dbReference>
<comment type="caution">
    <text evidence="18">The sequence shown here is derived from an EMBL/GenBank/DDBJ whole genome shotgun (WGS) entry which is preliminary data.</text>
</comment>
<dbReference type="GO" id="GO:0003677">
    <property type="term" value="F:DNA binding"/>
    <property type="evidence" value="ECO:0007669"/>
    <property type="project" value="UniProtKB-KW"/>
</dbReference>
<dbReference type="PANTHER" id="PTHR22683">
    <property type="entry name" value="SPORULATION PROTEIN RELATED"/>
    <property type="match status" value="1"/>
</dbReference>
<dbReference type="Pfam" id="PF13491">
    <property type="entry name" value="FtsK_4TM"/>
    <property type="match status" value="1"/>
</dbReference>
<dbReference type="Gene3D" id="1.10.10.10">
    <property type="entry name" value="Winged helix-like DNA-binding domain superfamily/Winged helix DNA-binding domain"/>
    <property type="match status" value="1"/>
</dbReference>
<protein>
    <submittedName>
        <fullName evidence="18">Putative cell division FtsK/SpoIIIE</fullName>
    </submittedName>
</protein>
<gene>
    <name evidence="18" type="ORF">CEN89_163</name>
</gene>
<dbReference type="InterPro" id="IPR041027">
    <property type="entry name" value="FtsK_alpha"/>
</dbReference>
<evidence type="ECO:0000256" key="8">
    <source>
        <dbReference type="ARBA" id="ARBA00022840"/>
    </source>
</evidence>
<comment type="subcellular location">
    <subcellularLocation>
        <location evidence="1">Cell membrane</location>
        <topology evidence="1">Multi-pass membrane protein</topology>
    </subcellularLocation>
</comment>
<dbReference type="Gene3D" id="3.30.980.40">
    <property type="match status" value="1"/>
</dbReference>
<dbReference type="AlphaFoldDB" id="A0A554LKU1"/>
<feature type="transmembrane region" description="Helical" evidence="16">
    <location>
        <begin position="31"/>
        <end position="59"/>
    </location>
</feature>
<feature type="transmembrane region" description="Helical" evidence="16">
    <location>
        <begin position="131"/>
        <end position="150"/>
    </location>
</feature>
<dbReference type="InterPro" id="IPR025199">
    <property type="entry name" value="FtsK_4TM"/>
</dbReference>
<dbReference type="GO" id="GO:0005886">
    <property type="term" value="C:plasma membrane"/>
    <property type="evidence" value="ECO:0007669"/>
    <property type="project" value="UniProtKB-SubCell"/>
</dbReference>
<keyword evidence="8 14" id="KW-0067">ATP-binding</keyword>
<keyword evidence="9 16" id="KW-1133">Transmembrane helix</keyword>
<dbReference type="SUPFAM" id="SSF46785">
    <property type="entry name" value="Winged helix' DNA-binding domain"/>
    <property type="match status" value="1"/>
</dbReference>
<evidence type="ECO:0000313" key="19">
    <source>
        <dbReference type="Proteomes" id="UP000315689"/>
    </source>
</evidence>
<dbReference type="CDD" id="cd01127">
    <property type="entry name" value="TrwB_TraG_TraD_VirD4"/>
    <property type="match status" value="1"/>
</dbReference>
<evidence type="ECO:0000256" key="13">
    <source>
        <dbReference type="ARBA" id="ARBA00025923"/>
    </source>
</evidence>
<keyword evidence="10" id="KW-0238">DNA-binding</keyword>
<name>A0A554LKU1_9BACT</name>
<dbReference type="InterPro" id="IPR003593">
    <property type="entry name" value="AAA+_ATPase"/>
</dbReference>
<dbReference type="Pfam" id="PF17854">
    <property type="entry name" value="FtsK_alpha"/>
    <property type="match status" value="1"/>
</dbReference>
<keyword evidence="3" id="KW-1003">Cell membrane</keyword>
<feature type="compositionally biased region" description="Polar residues" evidence="15">
    <location>
        <begin position="193"/>
        <end position="210"/>
    </location>
</feature>
<dbReference type="SMART" id="SM00843">
    <property type="entry name" value="Ftsk_gamma"/>
    <property type="match status" value="1"/>
</dbReference>
<dbReference type="SMART" id="SM00382">
    <property type="entry name" value="AAA"/>
    <property type="match status" value="1"/>
</dbReference>
<proteinExistence type="inferred from homology"/>
<evidence type="ECO:0000256" key="1">
    <source>
        <dbReference type="ARBA" id="ARBA00004651"/>
    </source>
</evidence>
<dbReference type="Pfam" id="PF01580">
    <property type="entry name" value="FtsK_SpoIIIE"/>
    <property type="match status" value="1"/>
</dbReference>
<evidence type="ECO:0000313" key="18">
    <source>
        <dbReference type="EMBL" id="TSC93259.1"/>
    </source>
</evidence>
<evidence type="ECO:0000256" key="15">
    <source>
        <dbReference type="SAM" id="MobiDB-lite"/>
    </source>
</evidence>
<dbReference type="Gene3D" id="3.40.50.300">
    <property type="entry name" value="P-loop containing nucleotide triphosphate hydrolases"/>
    <property type="match status" value="1"/>
</dbReference>
<dbReference type="InterPro" id="IPR036388">
    <property type="entry name" value="WH-like_DNA-bd_sf"/>
</dbReference>
<keyword evidence="6 14" id="KW-0547">Nucleotide-binding</keyword>
<evidence type="ECO:0000259" key="17">
    <source>
        <dbReference type="PROSITE" id="PS50901"/>
    </source>
</evidence>
<keyword evidence="7" id="KW-0159">Chromosome partition</keyword>
<dbReference type="SUPFAM" id="SSF52540">
    <property type="entry name" value="P-loop containing nucleoside triphosphate hydrolases"/>
    <property type="match status" value="1"/>
</dbReference>
<evidence type="ECO:0000256" key="9">
    <source>
        <dbReference type="ARBA" id="ARBA00022989"/>
    </source>
</evidence>
<comment type="similarity">
    <text evidence="2">Belongs to the FtsK/SpoIIIE/SftA family.</text>
</comment>
<dbReference type="InterPro" id="IPR036390">
    <property type="entry name" value="WH_DNA-bd_sf"/>
</dbReference>
<feature type="domain" description="FtsK" evidence="17">
    <location>
        <begin position="349"/>
        <end position="536"/>
    </location>
</feature>
<feature type="binding site" evidence="14">
    <location>
        <begin position="366"/>
        <end position="373"/>
    </location>
    <ligand>
        <name>ATP</name>
        <dbReference type="ChEBI" id="CHEBI:30616"/>
    </ligand>
</feature>
<dbReference type="EMBL" id="VMGK01000004">
    <property type="protein sequence ID" value="TSC93259.1"/>
    <property type="molecule type" value="Genomic_DNA"/>
</dbReference>
<evidence type="ECO:0000256" key="2">
    <source>
        <dbReference type="ARBA" id="ARBA00006474"/>
    </source>
</evidence>
<evidence type="ECO:0000256" key="14">
    <source>
        <dbReference type="PROSITE-ProRule" id="PRU00289"/>
    </source>
</evidence>
<feature type="region of interest" description="Disordered" evidence="15">
    <location>
        <begin position="193"/>
        <end position="212"/>
    </location>
</feature>
<reference evidence="18 19" key="1">
    <citation type="submission" date="2017-07" db="EMBL/GenBank/DDBJ databases">
        <title>Mechanisms for carbon and nitrogen cycling indicate functional differentiation within the Candidate Phyla Radiation.</title>
        <authorList>
            <person name="Danczak R.E."/>
            <person name="Johnston M.D."/>
            <person name="Kenah C."/>
            <person name="Slattery M."/>
            <person name="Wrighton K.C."/>
            <person name="Wilkins M.J."/>
        </authorList>
    </citation>
    <scope>NUCLEOTIDE SEQUENCE [LARGE SCALE GENOMIC DNA]</scope>
    <source>
        <strain evidence="18">Licking1014_7</strain>
    </source>
</reference>
<dbReference type="GO" id="GO:0007059">
    <property type="term" value="P:chromosome segregation"/>
    <property type="evidence" value="ECO:0007669"/>
    <property type="project" value="UniProtKB-KW"/>
</dbReference>
<evidence type="ECO:0000256" key="11">
    <source>
        <dbReference type="ARBA" id="ARBA00023136"/>
    </source>
</evidence>
<sequence>MGRKRKYRKHSEDSWYKKFDWTLDPQTKREILSVIFLALGVIFLLSIFGTAGTFGLNAFNLISDLFGLGAFVVPFAFLIIGYFLWKTKELNIKPTSIIGILGLFIFVPSLFADKGGSVGATIFDQMKNSFGLIAGVLLTFALNMIFLLLATNTSIRQIRQWAGQDDDNTAQPENKVSVFETVINKFTKKAAEQSTQTLTENNPQQSFTPRTQDKDWKFPPLELLFSHSTRATSGNISRNAEIIQKTLKDFNIQVNMGDVNIGPTVTQYTLKPHEGVKLTQIVARSNDLSLALAAHPIRIEAPIPGKSAVGIEIPNKIPATVTLKEILESEVFIKQKNNLSIALGRDVAGAPFTSNLAKMPHLLIAGATGSGKSNFINALILTLLFQNSPTDLRIILIDPKRVEFIQYNGIPNLLTPVVIEVKKTINTLKWAVSEMEKRFKLFAQTRKRNIEEYNQDPIQGHMPYIIVIIDELADLMAQAANEVEAAIVRLSQMARATGIHLVVATQRPSVNVITGLIKANIPTRIAFAVASQIDSRTILDSSGAEKLLGNGDMLYQSAELSKPRRAQSPLIQVKEIKAVCDYLKKEGEAIYDDSIQNYRPISNIWGVGEDGELDDDLYEEAKETVIQHGRASASLLQRRLRIGYARAARLLDILEQHGIIGTQQGSKPREILSNNDSDRPQNNISQPPH</sequence>
<dbReference type="PROSITE" id="PS50901">
    <property type="entry name" value="FTSK"/>
    <property type="match status" value="1"/>
</dbReference>
<evidence type="ECO:0000256" key="7">
    <source>
        <dbReference type="ARBA" id="ARBA00022829"/>
    </source>
</evidence>
<feature type="transmembrane region" description="Helical" evidence="16">
    <location>
        <begin position="92"/>
        <end position="111"/>
    </location>
</feature>
<dbReference type="PANTHER" id="PTHR22683:SF41">
    <property type="entry name" value="DNA TRANSLOCASE FTSK"/>
    <property type="match status" value="1"/>
</dbReference>
<keyword evidence="5 16" id="KW-0812">Transmembrane</keyword>
<comment type="subunit">
    <text evidence="13">Homohexamer. Forms a ring that surrounds DNA.</text>
</comment>
<keyword evidence="4 18" id="KW-0132">Cell division</keyword>
<accession>A0A554LKU1</accession>
<evidence type="ECO:0000256" key="6">
    <source>
        <dbReference type="ARBA" id="ARBA00022741"/>
    </source>
</evidence>
<dbReference type="GO" id="GO:0005524">
    <property type="term" value="F:ATP binding"/>
    <property type="evidence" value="ECO:0007669"/>
    <property type="project" value="UniProtKB-UniRule"/>
</dbReference>
<organism evidence="18 19">
    <name type="scientific">Candidatus Berkelbacteria bacterium Licking1014_7</name>
    <dbReference type="NCBI Taxonomy" id="2017147"/>
    <lineage>
        <taxon>Bacteria</taxon>
        <taxon>Candidatus Berkelbacteria</taxon>
    </lineage>
</organism>
<keyword evidence="11 16" id="KW-0472">Membrane</keyword>
<dbReference type="GO" id="GO:0051301">
    <property type="term" value="P:cell division"/>
    <property type="evidence" value="ECO:0007669"/>
    <property type="project" value="UniProtKB-KW"/>
</dbReference>